<feature type="signal peptide" evidence="1">
    <location>
        <begin position="1"/>
        <end position="19"/>
    </location>
</feature>
<reference evidence="3" key="1">
    <citation type="journal article" date="2021" name="Nat. Commun.">
        <title>Genetic determinants of endophytism in the Arabidopsis root mycobiome.</title>
        <authorList>
            <person name="Mesny F."/>
            <person name="Miyauchi S."/>
            <person name="Thiergart T."/>
            <person name="Pickel B."/>
            <person name="Atanasova L."/>
            <person name="Karlsson M."/>
            <person name="Huettel B."/>
            <person name="Barry K.W."/>
            <person name="Haridas S."/>
            <person name="Chen C."/>
            <person name="Bauer D."/>
            <person name="Andreopoulos W."/>
            <person name="Pangilinan J."/>
            <person name="LaButti K."/>
            <person name="Riley R."/>
            <person name="Lipzen A."/>
            <person name="Clum A."/>
            <person name="Drula E."/>
            <person name="Henrissat B."/>
            <person name="Kohler A."/>
            <person name="Grigoriev I.V."/>
            <person name="Martin F.M."/>
            <person name="Hacquard S."/>
        </authorList>
    </citation>
    <scope>NUCLEOTIDE SEQUENCE</scope>
    <source>
        <strain evidence="3">MPI-SDFR-AT-0120</strain>
    </source>
</reference>
<dbReference type="InterPro" id="IPR053183">
    <property type="entry name" value="ASL1"/>
</dbReference>
<evidence type="ECO:0000313" key="4">
    <source>
        <dbReference type="Proteomes" id="UP000813461"/>
    </source>
</evidence>
<sequence>MVQSSALFALAAFTGLIQATPMHHRRHQHVQARGEAGKRGLAFPKQFNGQAGSTYTHAFAGHSQVTWMYDWEAVIDGEAVSGLEYVPLLHSNQDWCTSGWTQNVANARSKYDVKYVLSFNEPDQIGGGGSNIPVDQAVAAHKQYIQPLAGSGLKIGSPAVTNGNDANKGINYLKQFMAGCSDCQIDFVVAHYYAWDNVEDFKNYLTKFHETFNKPVWLTEFGVNPGEGDANAFLQKVLPWLDQTEWIQRYAYHMTAPDVEGKSYLVNTAGNGLTATGLTYATCPSS</sequence>
<feature type="chain" id="PRO_5035479642" evidence="1">
    <location>
        <begin position="20"/>
        <end position="286"/>
    </location>
</feature>
<dbReference type="EMBL" id="JAGMVJ010000010">
    <property type="protein sequence ID" value="KAH7087030.1"/>
    <property type="molecule type" value="Genomic_DNA"/>
</dbReference>
<evidence type="ECO:0000313" key="3">
    <source>
        <dbReference type="EMBL" id="KAH7087030.1"/>
    </source>
</evidence>
<dbReference type="PANTHER" id="PTHR34154:SF10">
    <property type="entry name" value="ASL1-LIKE GLYCOSYL HYDROLASE CATALYTIC DOMAIN-CONTAINING PROTEIN"/>
    <property type="match status" value="1"/>
</dbReference>
<dbReference type="SUPFAM" id="SSF51445">
    <property type="entry name" value="(Trans)glycosidases"/>
    <property type="match status" value="1"/>
</dbReference>
<dbReference type="InterPro" id="IPR024655">
    <property type="entry name" value="Asl1_glyco_hydro_catalytic"/>
</dbReference>
<proteinExistence type="predicted"/>
<evidence type="ECO:0000256" key="1">
    <source>
        <dbReference type="SAM" id="SignalP"/>
    </source>
</evidence>
<gene>
    <name evidence="3" type="ORF">FB567DRAFT_602594</name>
</gene>
<dbReference type="OrthoDB" id="5985073at2759"/>
<dbReference type="GO" id="GO:0009277">
    <property type="term" value="C:fungal-type cell wall"/>
    <property type="evidence" value="ECO:0007669"/>
    <property type="project" value="TreeGrafter"/>
</dbReference>
<comment type="caution">
    <text evidence="3">The sequence shown here is derived from an EMBL/GenBank/DDBJ whole genome shotgun (WGS) entry which is preliminary data.</text>
</comment>
<dbReference type="InterPro" id="IPR017853">
    <property type="entry name" value="GH"/>
</dbReference>
<protein>
    <submittedName>
        <fullName evidence="3">Glycosyl hydrolase catalytic core-domain-containing protein</fullName>
    </submittedName>
</protein>
<accession>A0A8K0R6X6</accession>
<keyword evidence="4" id="KW-1185">Reference proteome</keyword>
<dbReference type="PANTHER" id="PTHR34154">
    <property type="entry name" value="ALKALI-SENSITIVE LINKAGE PROTEIN 1"/>
    <property type="match status" value="1"/>
</dbReference>
<dbReference type="Pfam" id="PF11790">
    <property type="entry name" value="Glyco_hydro_cc"/>
    <property type="match status" value="1"/>
</dbReference>
<organism evidence="3 4">
    <name type="scientific">Paraphoma chrysanthemicola</name>
    <dbReference type="NCBI Taxonomy" id="798071"/>
    <lineage>
        <taxon>Eukaryota</taxon>
        <taxon>Fungi</taxon>
        <taxon>Dikarya</taxon>
        <taxon>Ascomycota</taxon>
        <taxon>Pezizomycotina</taxon>
        <taxon>Dothideomycetes</taxon>
        <taxon>Pleosporomycetidae</taxon>
        <taxon>Pleosporales</taxon>
        <taxon>Pleosporineae</taxon>
        <taxon>Phaeosphaeriaceae</taxon>
        <taxon>Paraphoma</taxon>
    </lineage>
</organism>
<evidence type="ECO:0000259" key="2">
    <source>
        <dbReference type="Pfam" id="PF11790"/>
    </source>
</evidence>
<keyword evidence="1" id="KW-0732">Signal</keyword>
<dbReference type="Proteomes" id="UP000813461">
    <property type="component" value="Unassembled WGS sequence"/>
</dbReference>
<name>A0A8K0R6X6_9PLEO</name>
<feature type="domain" description="Asl1-like glycosyl hydrolase catalytic" evidence="2">
    <location>
        <begin position="58"/>
        <end position="280"/>
    </location>
</feature>
<dbReference type="GO" id="GO:0071966">
    <property type="term" value="P:fungal-type cell wall polysaccharide metabolic process"/>
    <property type="evidence" value="ECO:0007669"/>
    <property type="project" value="TreeGrafter"/>
</dbReference>
<keyword evidence="3" id="KW-0378">Hydrolase</keyword>
<dbReference type="AlphaFoldDB" id="A0A8K0R6X6"/>
<dbReference type="Gene3D" id="3.20.20.80">
    <property type="entry name" value="Glycosidases"/>
    <property type="match status" value="1"/>
</dbReference>
<dbReference type="GO" id="GO:0016787">
    <property type="term" value="F:hydrolase activity"/>
    <property type="evidence" value="ECO:0007669"/>
    <property type="project" value="UniProtKB-KW"/>
</dbReference>